<feature type="signal peptide" evidence="2">
    <location>
        <begin position="1"/>
        <end position="26"/>
    </location>
</feature>
<evidence type="ECO:0000256" key="1">
    <source>
        <dbReference type="SAM" id="MobiDB-lite"/>
    </source>
</evidence>
<dbReference type="Proteomes" id="UP000199406">
    <property type="component" value="Unassembled WGS sequence"/>
</dbReference>
<evidence type="ECO:0000313" key="3">
    <source>
        <dbReference type="EMBL" id="SDF73059.1"/>
    </source>
</evidence>
<feature type="chain" id="PRO_5011585893" evidence="2">
    <location>
        <begin position="27"/>
        <end position="469"/>
    </location>
</feature>
<dbReference type="AlphaFoldDB" id="A0A1G7NIC6"/>
<protein>
    <submittedName>
        <fullName evidence="3">Uncharacterized protein</fullName>
    </submittedName>
</protein>
<evidence type="ECO:0000313" key="4">
    <source>
        <dbReference type="Proteomes" id="UP000199406"/>
    </source>
</evidence>
<proteinExistence type="predicted"/>
<keyword evidence="4" id="KW-1185">Reference proteome</keyword>
<evidence type="ECO:0000256" key="2">
    <source>
        <dbReference type="SAM" id="SignalP"/>
    </source>
</evidence>
<accession>A0A1G7NIC6</accession>
<feature type="region of interest" description="Disordered" evidence="1">
    <location>
        <begin position="315"/>
        <end position="337"/>
    </location>
</feature>
<dbReference type="EMBL" id="FNBT01000006">
    <property type="protein sequence ID" value="SDF73059.1"/>
    <property type="molecule type" value="Genomic_DNA"/>
</dbReference>
<gene>
    <name evidence="3" type="ORF">SAMN05660662_3145</name>
</gene>
<dbReference type="PROSITE" id="PS51257">
    <property type="entry name" value="PROKAR_LIPOPROTEIN"/>
    <property type="match status" value="1"/>
</dbReference>
<name>A0A1G7NIC6_9ACTN</name>
<sequence length="469" mass="47164">MTSVNRLPAALLAAVVAMSAAGCADAEAEAGAPGSVAGEGPTRPAAGGEDLVVDALPLEAPVVLDPVPEGLLLTGLSSGPPPGGDGFEPARATLYGDPELADTLDGPVLLVGTTSGSASLAGPQEGSAGEREVDLGGRTGRVVRDSDRTWVLIDGNDYREFVVGRGIGEDELITAARGADFASPTATLAEDAVPAGLEPLVAGSPQDGPYSSGVGLSMSLQGDQTWISVSAVRADPRLAALWGFWVEDATGTELRGSVGSAGNLQDANVGGSEARGRVWAEDGTVFSVVMDGPEDADEVLDQVVANLRAGTPAEAEELDRQVRERPPTAIESPCPADGGFVSGVEGASRWVFSLQPNTVSSTGEWSACYFDIPNSGGGGSVLPPPLGELALSGFGSGVVGGVAPPGTARVTVTDAGGVTRDAVLADDGPRPGERVWGTYIPLFPPPTSGAPFTVTAYDAAGVVLDSKVG</sequence>
<organism evidence="3 4">
    <name type="scientific">Blastococcus aurantiacus</name>
    <dbReference type="NCBI Taxonomy" id="1550231"/>
    <lineage>
        <taxon>Bacteria</taxon>
        <taxon>Bacillati</taxon>
        <taxon>Actinomycetota</taxon>
        <taxon>Actinomycetes</taxon>
        <taxon>Geodermatophilales</taxon>
        <taxon>Geodermatophilaceae</taxon>
        <taxon>Blastococcus</taxon>
    </lineage>
</organism>
<dbReference type="RefSeq" id="WP_091768682.1">
    <property type="nucleotide sequence ID" value="NZ_FNBT01000006.1"/>
</dbReference>
<dbReference type="STRING" id="1550231.SAMN05660662_3145"/>
<keyword evidence="2" id="KW-0732">Signal</keyword>
<reference evidence="4" key="1">
    <citation type="submission" date="2016-10" db="EMBL/GenBank/DDBJ databases">
        <authorList>
            <person name="Varghese N."/>
            <person name="Submissions S."/>
        </authorList>
    </citation>
    <scope>NUCLEOTIDE SEQUENCE [LARGE SCALE GENOMIC DNA]</scope>
    <source>
        <strain evidence="4">DSM 44268</strain>
    </source>
</reference>